<dbReference type="EMBL" id="WIXE01011776">
    <property type="protein sequence ID" value="KAK5976508.1"/>
    <property type="molecule type" value="Genomic_DNA"/>
</dbReference>
<keyword evidence="3" id="KW-1185">Reference proteome</keyword>
<feature type="transmembrane region" description="Helical" evidence="1">
    <location>
        <begin position="44"/>
        <end position="73"/>
    </location>
</feature>
<reference evidence="2 3" key="1">
    <citation type="submission" date="2019-10" db="EMBL/GenBank/DDBJ databases">
        <title>Assembly and Annotation for the nematode Trichostrongylus colubriformis.</title>
        <authorList>
            <person name="Martin J."/>
        </authorList>
    </citation>
    <scope>NUCLEOTIDE SEQUENCE [LARGE SCALE GENOMIC DNA]</scope>
    <source>
        <strain evidence="2">G859</strain>
        <tissue evidence="2">Whole worm</tissue>
    </source>
</reference>
<feature type="transmembrane region" description="Helical" evidence="1">
    <location>
        <begin position="85"/>
        <end position="109"/>
    </location>
</feature>
<comment type="caution">
    <text evidence="2">The sequence shown here is derived from an EMBL/GenBank/DDBJ whole genome shotgun (WGS) entry which is preliminary data.</text>
</comment>
<dbReference type="AlphaFoldDB" id="A0AAN8G4E1"/>
<protein>
    <submittedName>
        <fullName evidence="2">Uncharacterized protein</fullName>
    </submittedName>
</protein>
<evidence type="ECO:0000313" key="2">
    <source>
        <dbReference type="EMBL" id="KAK5976508.1"/>
    </source>
</evidence>
<name>A0AAN8G4E1_TRICO</name>
<organism evidence="2 3">
    <name type="scientific">Trichostrongylus colubriformis</name>
    <name type="common">Black scour worm</name>
    <dbReference type="NCBI Taxonomy" id="6319"/>
    <lineage>
        <taxon>Eukaryota</taxon>
        <taxon>Metazoa</taxon>
        <taxon>Ecdysozoa</taxon>
        <taxon>Nematoda</taxon>
        <taxon>Chromadorea</taxon>
        <taxon>Rhabditida</taxon>
        <taxon>Rhabditina</taxon>
        <taxon>Rhabditomorpha</taxon>
        <taxon>Strongyloidea</taxon>
        <taxon>Trichostrongylidae</taxon>
        <taxon>Trichostrongylus</taxon>
    </lineage>
</organism>
<keyword evidence="1" id="KW-0472">Membrane</keyword>
<dbReference type="Proteomes" id="UP001331761">
    <property type="component" value="Unassembled WGS sequence"/>
</dbReference>
<sequence>MPYNVPRNHFLEMLNSRFTTFSLDIAACIEARTLLNVPEKQWKIFTLLVYAHITTAVLLCIFGIVCFCLGLIHSSLYTEVSCSDGVNFFLPFINAVSSFVGLIAVRALHLTWPPFVHLVTLSVAFPSLLIIAVVTYIEANIWYGQSHGTPEPIPAGVVYTNWARTFADLDVLITTVVVLNSEFTSA</sequence>
<proteinExistence type="predicted"/>
<gene>
    <name evidence="2" type="ORF">GCK32_011731</name>
</gene>
<accession>A0AAN8G4E1</accession>
<evidence type="ECO:0000313" key="3">
    <source>
        <dbReference type="Proteomes" id="UP001331761"/>
    </source>
</evidence>
<keyword evidence="1" id="KW-1133">Transmembrane helix</keyword>
<keyword evidence="1" id="KW-0812">Transmembrane</keyword>
<feature type="transmembrane region" description="Helical" evidence="1">
    <location>
        <begin position="115"/>
        <end position="137"/>
    </location>
</feature>
<evidence type="ECO:0000256" key="1">
    <source>
        <dbReference type="SAM" id="Phobius"/>
    </source>
</evidence>